<dbReference type="SMART" id="SM00257">
    <property type="entry name" value="LysM"/>
    <property type="match status" value="1"/>
</dbReference>
<feature type="domain" description="LysM" evidence="1">
    <location>
        <begin position="172"/>
        <end position="221"/>
    </location>
</feature>
<dbReference type="InterPro" id="IPR039561">
    <property type="entry name" value="Peptidase_M15C"/>
</dbReference>
<gene>
    <name evidence="2" type="ORF">ACFY35_42350</name>
</gene>
<sequence>MSDYSVGPRAKGWGEGWPADRTKDQARVRADRSGTRLNVNKRIAPLVDILLDESERRGYRFNPKTCGGYVNRPIKNTRKASNHSWGLAVDLNWDRNPENFHGEVHTNLPGWFVALWNRYGFAWGGHYRHDHKDPMHFEFMGGPADADDMLAKARSELIAKATPIPPKNITSRKYTVASGDNLSAIANRLRVNGGWNALYQKNKQVIGPDPNKIRPGMVLTLP</sequence>
<dbReference type="Gene3D" id="3.30.1380.10">
    <property type="match status" value="1"/>
</dbReference>
<dbReference type="EMBL" id="JBIAZU010000008">
    <property type="protein sequence ID" value="MFF5296118.1"/>
    <property type="molecule type" value="Genomic_DNA"/>
</dbReference>
<evidence type="ECO:0000259" key="1">
    <source>
        <dbReference type="PROSITE" id="PS51782"/>
    </source>
</evidence>
<keyword evidence="3" id="KW-1185">Reference proteome</keyword>
<dbReference type="PROSITE" id="PS51782">
    <property type="entry name" value="LYSM"/>
    <property type="match status" value="1"/>
</dbReference>
<dbReference type="Pfam" id="PF01476">
    <property type="entry name" value="LysM"/>
    <property type="match status" value="1"/>
</dbReference>
<dbReference type="CDD" id="cd00118">
    <property type="entry name" value="LysM"/>
    <property type="match status" value="1"/>
</dbReference>
<dbReference type="InterPro" id="IPR009045">
    <property type="entry name" value="Zn_M74/Hedgehog-like"/>
</dbReference>
<dbReference type="InterPro" id="IPR018392">
    <property type="entry name" value="LysM"/>
</dbReference>
<protein>
    <submittedName>
        <fullName evidence="2">M15 family metallopeptidase</fullName>
    </submittedName>
</protein>
<evidence type="ECO:0000313" key="2">
    <source>
        <dbReference type="EMBL" id="MFF5296118.1"/>
    </source>
</evidence>
<name>A0ABW6WSU1_9ACTN</name>
<dbReference type="SUPFAM" id="SSF55166">
    <property type="entry name" value="Hedgehog/DD-peptidase"/>
    <property type="match status" value="1"/>
</dbReference>
<dbReference type="Gene3D" id="3.10.350.10">
    <property type="entry name" value="LysM domain"/>
    <property type="match status" value="1"/>
</dbReference>
<dbReference type="InterPro" id="IPR036779">
    <property type="entry name" value="LysM_dom_sf"/>
</dbReference>
<proteinExistence type="predicted"/>
<dbReference type="Pfam" id="PF13539">
    <property type="entry name" value="Peptidase_M15_4"/>
    <property type="match status" value="1"/>
</dbReference>
<dbReference type="SUPFAM" id="SSF54106">
    <property type="entry name" value="LysM domain"/>
    <property type="match status" value="1"/>
</dbReference>
<evidence type="ECO:0000313" key="3">
    <source>
        <dbReference type="Proteomes" id="UP001602245"/>
    </source>
</evidence>
<dbReference type="Proteomes" id="UP001602245">
    <property type="component" value="Unassembled WGS sequence"/>
</dbReference>
<accession>A0ABW6WSU1</accession>
<organism evidence="2 3">
    <name type="scientific">Paractinoplanes globisporus</name>
    <dbReference type="NCBI Taxonomy" id="113565"/>
    <lineage>
        <taxon>Bacteria</taxon>
        <taxon>Bacillati</taxon>
        <taxon>Actinomycetota</taxon>
        <taxon>Actinomycetes</taxon>
        <taxon>Micromonosporales</taxon>
        <taxon>Micromonosporaceae</taxon>
        <taxon>Paractinoplanes</taxon>
    </lineage>
</organism>
<reference evidence="2 3" key="1">
    <citation type="submission" date="2024-10" db="EMBL/GenBank/DDBJ databases">
        <title>The Natural Products Discovery Center: Release of the First 8490 Sequenced Strains for Exploring Actinobacteria Biosynthetic Diversity.</title>
        <authorList>
            <person name="Kalkreuter E."/>
            <person name="Kautsar S.A."/>
            <person name="Yang D."/>
            <person name="Bader C.D."/>
            <person name="Teijaro C.N."/>
            <person name="Fluegel L."/>
            <person name="Davis C.M."/>
            <person name="Simpson J.R."/>
            <person name="Lauterbach L."/>
            <person name="Steele A.D."/>
            <person name="Gui C."/>
            <person name="Meng S."/>
            <person name="Li G."/>
            <person name="Viehrig K."/>
            <person name="Ye F."/>
            <person name="Su P."/>
            <person name="Kiefer A.F."/>
            <person name="Nichols A."/>
            <person name="Cepeda A.J."/>
            <person name="Yan W."/>
            <person name="Fan B."/>
            <person name="Jiang Y."/>
            <person name="Adhikari A."/>
            <person name="Zheng C.-J."/>
            <person name="Schuster L."/>
            <person name="Cowan T.M."/>
            <person name="Smanski M.J."/>
            <person name="Chevrette M.G."/>
            <person name="De Carvalho L.P.S."/>
            <person name="Shen B."/>
        </authorList>
    </citation>
    <scope>NUCLEOTIDE SEQUENCE [LARGE SCALE GENOMIC DNA]</scope>
    <source>
        <strain evidence="2 3">NPDC000087</strain>
    </source>
</reference>
<comment type="caution">
    <text evidence="2">The sequence shown here is derived from an EMBL/GenBank/DDBJ whole genome shotgun (WGS) entry which is preliminary data.</text>
</comment>
<dbReference type="RefSeq" id="WP_040433790.1">
    <property type="nucleotide sequence ID" value="NZ_JBIAZU010000008.1"/>
</dbReference>